<dbReference type="PANTHER" id="PTHR23315">
    <property type="entry name" value="U BOX DOMAIN-CONTAINING"/>
    <property type="match status" value="1"/>
</dbReference>
<feature type="compositionally biased region" description="Polar residues" evidence="3">
    <location>
        <begin position="1318"/>
        <end position="1331"/>
    </location>
</feature>
<feature type="compositionally biased region" description="Polar residues" evidence="3">
    <location>
        <begin position="43"/>
        <end position="59"/>
    </location>
</feature>
<evidence type="ECO:0000313" key="5">
    <source>
        <dbReference type="Proteomes" id="UP001605036"/>
    </source>
</evidence>
<dbReference type="PROSITE" id="PS50176">
    <property type="entry name" value="ARM_REPEAT"/>
    <property type="match status" value="3"/>
</dbReference>
<dbReference type="InterPro" id="IPR000225">
    <property type="entry name" value="Armadillo"/>
</dbReference>
<dbReference type="Proteomes" id="UP001605036">
    <property type="component" value="Unassembled WGS sequence"/>
</dbReference>
<keyword evidence="1" id="KW-0833">Ubl conjugation pathway</keyword>
<feature type="repeat" description="ARM" evidence="2">
    <location>
        <begin position="356"/>
        <end position="398"/>
    </location>
</feature>
<proteinExistence type="predicted"/>
<keyword evidence="5" id="KW-1185">Reference proteome</keyword>
<dbReference type="Pfam" id="PF00514">
    <property type="entry name" value="Arm"/>
    <property type="match status" value="2"/>
</dbReference>
<feature type="compositionally biased region" description="Basic and acidic residues" evidence="3">
    <location>
        <begin position="1458"/>
        <end position="1481"/>
    </location>
</feature>
<feature type="repeat" description="ARM" evidence="2">
    <location>
        <begin position="197"/>
        <end position="253"/>
    </location>
</feature>
<evidence type="ECO:0000256" key="3">
    <source>
        <dbReference type="SAM" id="MobiDB-lite"/>
    </source>
</evidence>
<comment type="caution">
    <text evidence="4">The sequence shown here is derived from an EMBL/GenBank/DDBJ whole genome shotgun (WGS) entry which is preliminary data.</text>
</comment>
<name>A0ABD1Y9K9_9MARC</name>
<feature type="region of interest" description="Disordered" evidence="3">
    <location>
        <begin position="1298"/>
        <end position="1354"/>
    </location>
</feature>
<reference evidence="4 5" key="1">
    <citation type="submission" date="2024-09" db="EMBL/GenBank/DDBJ databases">
        <title>Chromosome-scale assembly of Riccia fluitans.</title>
        <authorList>
            <person name="Paukszto L."/>
            <person name="Sawicki J."/>
            <person name="Karawczyk K."/>
            <person name="Piernik-Szablinska J."/>
            <person name="Szczecinska M."/>
            <person name="Mazdziarz M."/>
        </authorList>
    </citation>
    <scope>NUCLEOTIDE SEQUENCE [LARGE SCALE GENOMIC DNA]</scope>
    <source>
        <strain evidence="4">Rf_01</strain>
        <tissue evidence="4">Aerial parts of the thallus</tissue>
    </source>
</reference>
<dbReference type="SUPFAM" id="SSF48371">
    <property type="entry name" value="ARM repeat"/>
    <property type="match status" value="3"/>
</dbReference>
<feature type="repeat" description="ARM" evidence="2">
    <location>
        <begin position="1129"/>
        <end position="1177"/>
    </location>
</feature>
<evidence type="ECO:0000256" key="1">
    <source>
        <dbReference type="ARBA" id="ARBA00022786"/>
    </source>
</evidence>
<organism evidence="4 5">
    <name type="scientific">Riccia fluitans</name>
    <dbReference type="NCBI Taxonomy" id="41844"/>
    <lineage>
        <taxon>Eukaryota</taxon>
        <taxon>Viridiplantae</taxon>
        <taxon>Streptophyta</taxon>
        <taxon>Embryophyta</taxon>
        <taxon>Marchantiophyta</taxon>
        <taxon>Marchantiopsida</taxon>
        <taxon>Marchantiidae</taxon>
        <taxon>Marchantiales</taxon>
        <taxon>Ricciaceae</taxon>
        <taxon>Riccia</taxon>
    </lineage>
</organism>
<dbReference type="SMART" id="SM00185">
    <property type="entry name" value="ARM"/>
    <property type="match status" value="14"/>
</dbReference>
<dbReference type="Gene3D" id="1.25.10.10">
    <property type="entry name" value="Leucine-rich Repeat Variant"/>
    <property type="match status" value="5"/>
</dbReference>
<protein>
    <submittedName>
        <fullName evidence="4">Uncharacterized protein</fullName>
    </submittedName>
</protein>
<feature type="region of interest" description="Disordered" evidence="3">
    <location>
        <begin position="25"/>
        <end position="59"/>
    </location>
</feature>
<dbReference type="PANTHER" id="PTHR23315:SF7">
    <property type="entry name" value="U-BOX DOMAIN-CONTAINING PROTEIN 4"/>
    <property type="match status" value="1"/>
</dbReference>
<sequence length="1481" mass="155848">MSRTDLATSMFLRSGCTLPNSAVDAERSTQWGHPVLHGKGSDFGTSEEQSVPNLPSCSDSWHGDGREWSFRENPHVKQPFLRSTLPAPGDGIRSLSSSFLMSLNSQPANAGANRMHSRADCGIKALQFLGSFSGSLEGRMSSVQESAETDKTLSQYTQELIRALQMGGSRTKMEAAIAVRSLAASHNVHQFALIAAGGLRPLVDLLSYEADETHWPPEMKQKATITVRAEAALALASLSVSNDENKGAIGAAGAIPRLCDLIQFDGDNDNPAATSYQKQEMAPFFVLARDAGAGALSCLAKNESNKEAMIAANAVPLLVRMVDQGTSFGRAAAANVLAKLATGDSAQNKIIIGQAGAIPALLRLIKQGSPKARETAAEALANLAINECNKSKILREGGIDCLLKMMESCSQAENDAAAAAVKVLQSLVGAVSESNVLTDDRNWSTNDNNRQHVSSRKKALRRESDTKLYLQEKKNPKDFESEVSASRRRGIMSMLNTNTNLNDLTSPLKSLQTVFTSELTSSVAPALVGQPSIQADSVVGLSKESSYLTHSRKRMKLSHPTYNICGPALTNLPPLADETAGVGSQTLYEGDYVHAALSEDRRFPCSPSRGRVGFGSYQGHVVSNGDYPNGEGLEPWQAAECAQLQPVSGGILALVNALSSQNLGAQEYSALALMLLASQGGYGIKTAIADAGALPLLISMVSTSSSPMIRESAAAAIAKLVTCHSVNRVALVRAGGVKALVEMAKWSTGLVDGAKILAAAVVAVLSLSEVLDRPSMQLGFRETLPALAQMLENDDVEEIKAGVGGLQALASILGVDAANASVPKETVEEDGVQVCRGDIVPLELVTSLLDLMRCGNVEAKEGAIESLASFRKIKSSDGVMDDIRKDGDKDEVVALRKEGLEVILLLLAKVPSTAGLREIVAGTFAYVVASERLQYHIPEASAVPHLMRLLLEGPTIATVVLAASAIANLGARKKCLETVSVEDIPLLLRLLTSDIDVMDGSRSNAPGLPGSCHHVDNQFGNTSCSPYLLLREHAAAILVYTTLSGEKKKESLIAAGAAPVFVQLLQSCVAAAEMNMLSSVGNSGFLPSVTNRKLISSVLPQATEEFAVMGLILLADKNVETMLKIVESGGIPTLVKLLSMTGGRGRLGASWSEMAAAALLTMSVCETAREEIIRIGGITSLVSVLKGDGGSSTFSVTGLAAMVQLLGVLAQNSPEAKIQMGKEGAVRCLVEILIGGGYLVWPGEVEGSSREGSGLLALAQDAAAAALATVVLHCPGNAEAAVEAGAIGPLVSLLGNPPDRCSTETRAEAQSGAPETESGASSAETGVTNDCSAGKVHPSTRNTSSVASEEDTVDTNVVGGPAPLAAMAALGNMISCYPQCGREVVDAGGLPRLLNLLQQGKPNPQINDNCPNRGGASGQIGDSKVRENSTSPQLVPRDKQRRRMKRQLRKQMAINPDRGLKQVRTSDESCIHHVNRSRDED</sequence>
<dbReference type="EMBL" id="JBHFFA010000006">
    <property type="protein sequence ID" value="KAL2623311.1"/>
    <property type="molecule type" value="Genomic_DNA"/>
</dbReference>
<accession>A0ABD1Y9K9</accession>
<dbReference type="InterPro" id="IPR016024">
    <property type="entry name" value="ARM-type_fold"/>
</dbReference>
<feature type="region of interest" description="Disordered" evidence="3">
    <location>
        <begin position="441"/>
        <end position="462"/>
    </location>
</feature>
<feature type="region of interest" description="Disordered" evidence="3">
    <location>
        <begin position="1401"/>
        <end position="1481"/>
    </location>
</feature>
<gene>
    <name evidence="4" type="ORF">R1flu_003516</name>
</gene>
<feature type="compositionally biased region" description="Polar residues" evidence="3">
    <location>
        <begin position="441"/>
        <end position="452"/>
    </location>
</feature>
<feature type="compositionally biased region" description="Polar residues" evidence="3">
    <location>
        <begin position="1401"/>
        <end position="1410"/>
    </location>
</feature>
<evidence type="ECO:0000313" key="4">
    <source>
        <dbReference type="EMBL" id="KAL2623311.1"/>
    </source>
</evidence>
<feature type="compositionally biased region" description="Basic residues" evidence="3">
    <location>
        <begin position="1439"/>
        <end position="1449"/>
    </location>
</feature>
<dbReference type="InterPro" id="IPR011989">
    <property type="entry name" value="ARM-like"/>
</dbReference>
<evidence type="ECO:0000256" key="2">
    <source>
        <dbReference type="PROSITE-ProRule" id="PRU00259"/>
    </source>
</evidence>